<evidence type="ECO:0000313" key="5">
    <source>
        <dbReference type="Proteomes" id="UP000614609"/>
    </source>
</evidence>
<keyword evidence="5" id="KW-1185">Reference proteome</keyword>
<dbReference type="Proteomes" id="UP000614609">
    <property type="component" value="Unassembled WGS sequence"/>
</dbReference>
<evidence type="ECO:0000313" key="4">
    <source>
        <dbReference type="EMBL" id="MBP1954781.1"/>
    </source>
</evidence>
<proteinExistence type="predicted"/>
<comment type="caution">
    <text evidence="3">The sequence shown here is derived from an EMBL/GenBank/DDBJ whole genome shotgun (WGS) entry which is preliminary data.</text>
</comment>
<protein>
    <submittedName>
        <fullName evidence="4">Catechol 2,3-dioxygenase-like lactoylglutathione lyase family enzyme</fullName>
    </submittedName>
</protein>
<gene>
    <name evidence="3" type="ORF">GCM10009017_07310</name>
    <name evidence="4" type="ORF">J2752_001693</name>
</gene>
<accession>A0A830FXG4</accession>
<evidence type="ECO:0000256" key="1">
    <source>
        <dbReference type="SAM" id="MobiDB-lite"/>
    </source>
</evidence>
<evidence type="ECO:0000313" key="3">
    <source>
        <dbReference type="EMBL" id="GGM59701.1"/>
    </source>
</evidence>
<organism evidence="3 5">
    <name type="scientific">Halarchaeum rubridurum</name>
    <dbReference type="NCBI Taxonomy" id="489911"/>
    <lineage>
        <taxon>Archaea</taxon>
        <taxon>Methanobacteriati</taxon>
        <taxon>Methanobacteriota</taxon>
        <taxon>Stenosarchaea group</taxon>
        <taxon>Halobacteria</taxon>
        <taxon>Halobacteriales</taxon>
        <taxon>Halobacteriaceae</taxon>
    </lineage>
</organism>
<dbReference type="Gene3D" id="3.10.180.10">
    <property type="entry name" value="2,3-Dihydroxybiphenyl 1,2-Dioxygenase, domain 1"/>
    <property type="match status" value="1"/>
</dbReference>
<dbReference type="InterPro" id="IPR004360">
    <property type="entry name" value="Glyas_Fos-R_dOase_dom"/>
</dbReference>
<dbReference type="Proteomes" id="UP000765891">
    <property type="component" value="Unassembled WGS sequence"/>
</dbReference>
<dbReference type="InterPro" id="IPR037523">
    <property type="entry name" value="VOC_core"/>
</dbReference>
<feature type="region of interest" description="Disordered" evidence="1">
    <location>
        <begin position="146"/>
        <end position="176"/>
    </location>
</feature>
<keyword evidence="4" id="KW-0456">Lyase</keyword>
<sequence length="176" mass="19063">MPTATYTHVTLAVDDLDESVAFYGDAFGMGRIPTPDWDLPVQWLACGGLQLHLVETEAEAPAFHHFGVHVDDVEAVYEAVAAHPDATFDDLGVTEDGDWADGDPPVYALPEIGTLQLYVRDPSGNMVEVDAPDVDALDRDVAPNVVERTDLDAPDPDSDANLYGPFGLDPKNPFRD</sequence>
<dbReference type="RefSeq" id="WP_188869979.1">
    <property type="nucleotide sequence ID" value="NZ_BMOO01000002.1"/>
</dbReference>
<dbReference type="GO" id="GO:0016829">
    <property type="term" value="F:lyase activity"/>
    <property type="evidence" value="ECO:0007669"/>
    <property type="project" value="UniProtKB-KW"/>
</dbReference>
<dbReference type="EMBL" id="JAGGKO010000002">
    <property type="protein sequence ID" value="MBP1954781.1"/>
    <property type="molecule type" value="Genomic_DNA"/>
</dbReference>
<dbReference type="EMBL" id="BMOO01000002">
    <property type="protein sequence ID" value="GGM59701.1"/>
    <property type="molecule type" value="Genomic_DNA"/>
</dbReference>
<dbReference type="PROSITE" id="PS51819">
    <property type="entry name" value="VOC"/>
    <property type="match status" value="1"/>
</dbReference>
<dbReference type="PANTHER" id="PTHR21366">
    <property type="entry name" value="GLYOXALASE FAMILY PROTEIN"/>
    <property type="match status" value="1"/>
</dbReference>
<name>A0A830FXG4_9EURY</name>
<dbReference type="SUPFAM" id="SSF54593">
    <property type="entry name" value="Glyoxalase/Bleomycin resistance protein/Dihydroxybiphenyl dioxygenase"/>
    <property type="match status" value="1"/>
</dbReference>
<reference evidence="3" key="1">
    <citation type="journal article" date="2014" name="Int. J. Syst. Evol. Microbiol.">
        <title>Complete genome sequence of Corynebacterium casei LMG S-19264T (=DSM 44701T), isolated from a smear-ripened cheese.</title>
        <authorList>
            <consortium name="US DOE Joint Genome Institute (JGI-PGF)"/>
            <person name="Walter F."/>
            <person name="Albersmeier A."/>
            <person name="Kalinowski J."/>
            <person name="Ruckert C."/>
        </authorList>
    </citation>
    <scope>NUCLEOTIDE SEQUENCE</scope>
    <source>
        <strain evidence="3">JCM 16108</strain>
    </source>
</reference>
<evidence type="ECO:0000259" key="2">
    <source>
        <dbReference type="PROSITE" id="PS51819"/>
    </source>
</evidence>
<dbReference type="AlphaFoldDB" id="A0A830FXG4"/>
<reference evidence="3" key="2">
    <citation type="submission" date="2020-09" db="EMBL/GenBank/DDBJ databases">
        <authorList>
            <person name="Sun Q."/>
            <person name="Ohkuma M."/>
        </authorList>
    </citation>
    <scope>NUCLEOTIDE SEQUENCE</scope>
    <source>
        <strain evidence="3">JCM 16108</strain>
    </source>
</reference>
<feature type="domain" description="VOC" evidence="2">
    <location>
        <begin position="5"/>
        <end position="132"/>
    </location>
</feature>
<dbReference type="Pfam" id="PF00903">
    <property type="entry name" value="Glyoxalase"/>
    <property type="match status" value="1"/>
</dbReference>
<dbReference type="OrthoDB" id="6111at2157"/>
<reference evidence="4" key="3">
    <citation type="submission" date="2021-03" db="EMBL/GenBank/DDBJ databases">
        <title>Genomic Encyclopedia of Type Strains, Phase IV (KMG-IV): sequencing the most valuable type-strain genomes for metagenomic binning, comparative biology and taxonomic classification.</title>
        <authorList>
            <person name="Goeker M."/>
        </authorList>
    </citation>
    <scope>NUCLEOTIDE SEQUENCE</scope>
    <source>
        <strain evidence="4">DSM 22443</strain>
    </source>
</reference>
<dbReference type="InterPro" id="IPR029068">
    <property type="entry name" value="Glyas_Bleomycin-R_OHBP_Dase"/>
</dbReference>
<dbReference type="InterPro" id="IPR050383">
    <property type="entry name" value="GlyoxalaseI/FosfomycinResist"/>
</dbReference>